<evidence type="ECO:0000256" key="4">
    <source>
        <dbReference type="SAM" id="Phobius"/>
    </source>
</evidence>
<comment type="subcellular location">
    <subcellularLocation>
        <location evidence="1">Membrane</location>
    </subcellularLocation>
</comment>
<evidence type="ECO:0000256" key="3">
    <source>
        <dbReference type="ARBA" id="ARBA00023136"/>
    </source>
</evidence>
<reference evidence="6" key="1">
    <citation type="journal article" date="2013" name="Science">
        <title>Comparative analysis of bat genomes provides insight into the evolution of flight and immunity.</title>
        <authorList>
            <person name="Zhang G."/>
            <person name="Cowled C."/>
            <person name="Shi Z."/>
            <person name="Huang Z."/>
            <person name="Bishop-Lilly K.A."/>
            <person name="Fang X."/>
            <person name="Wynne J.W."/>
            <person name="Xiong Z."/>
            <person name="Baker M.L."/>
            <person name="Zhao W."/>
            <person name="Tachedjian M."/>
            <person name="Zhu Y."/>
            <person name="Zhou P."/>
            <person name="Jiang X."/>
            <person name="Ng J."/>
            <person name="Yang L."/>
            <person name="Wu L."/>
            <person name="Xiao J."/>
            <person name="Feng Y."/>
            <person name="Chen Y."/>
            <person name="Sun X."/>
            <person name="Zhang Y."/>
            <person name="Marsh G.A."/>
            <person name="Crameri G."/>
            <person name="Broder C.C."/>
            <person name="Frey K.G."/>
            <person name="Wang L.F."/>
            <person name="Wang J."/>
        </authorList>
    </citation>
    <scope>NUCLEOTIDE SEQUENCE [LARGE SCALE GENOMIC DNA]</scope>
</reference>
<organism evidence="5 6">
    <name type="scientific">Pteropus alecto</name>
    <name type="common">Black flying fox</name>
    <dbReference type="NCBI Taxonomy" id="9402"/>
    <lineage>
        <taxon>Eukaryota</taxon>
        <taxon>Metazoa</taxon>
        <taxon>Chordata</taxon>
        <taxon>Craniata</taxon>
        <taxon>Vertebrata</taxon>
        <taxon>Euteleostomi</taxon>
        <taxon>Mammalia</taxon>
        <taxon>Eutheria</taxon>
        <taxon>Laurasiatheria</taxon>
        <taxon>Chiroptera</taxon>
        <taxon>Yinpterochiroptera</taxon>
        <taxon>Pteropodoidea</taxon>
        <taxon>Pteropodidae</taxon>
        <taxon>Pteropodinae</taxon>
        <taxon>Pteropus</taxon>
    </lineage>
</organism>
<dbReference type="PANTHER" id="PTHR11860:SF103">
    <property type="entry name" value="CMRF35-LIKE MOLECULE 7"/>
    <property type="match status" value="1"/>
</dbReference>
<evidence type="ECO:0000256" key="2">
    <source>
        <dbReference type="ARBA" id="ARBA00022692"/>
    </source>
</evidence>
<evidence type="ECO:0000313" key="6">
    <source>
        <dbReference type="Proteomes" id="UP000010552"/>
    </source>
</evidence>
<dbReference type="PANTHER" id="PTHR11860">
    <property type="entry name" value="POLYMERIC-IMMUNOGLOBULIN RECEPTOR"/>
    <property type="match status" value="1"/>
</dbReference>
<keyword evidence="3 4" id="KW-0472">Membrane</keyword>
<gene>
    <name evidence="5" type="ORF">PAL_GLEAN10014770</name>
</gene>
<feature type="transmembrane region" description="Helical" evidence="4">
    <location>
        <begin position="89"/>
        <end position="110"/>
    </location>
</feature>
<dbReference type="Proteomes" id="UP000010552">
    <property type="component" value="Unassembled WGS sequence"/>
</dbReference>
<evidence type="ECO:0000256" key="1">
    <source>
        <dbReference type="ARBA" id="ARBA00004370"/>
    </source>
</evidence>
<accession>L5KP54</accession>
<dbReference type="InterPro" id="IPR036179">
    <property type="entry name" value="Ig-like_dom_sf"/>
</dbReference>
<keyword evidence="2 4" id="KW-0812">Transmembrane</keyword>
<proteinExistence type="predicted"/>
<dbReference type="GO" id="GO:0005886">
    <property type="term" value="C:plasma membrane"/>
    <property type="evidence" value="ECO:0007669"/>
    <property type="project" value="TreeGrafter"/>
</dbReference>
<dbReference type="InterPro" id="IPR013783">
    <property type="entry name" value="Ig-like_fold"/>
</dbReference>
<protein>
    <submittedName>
        <fullName evidence="5">CMRF35-like molecule 7</fullName>
    </submittedName>
</protein>
<dbReference type="GO" id="GO:0004888">
    <property type="term" value="F:transmembrane signaling receptor activity"/>
    <property type="evidence" value="ECO:0007669"/>
    <property type="project" value="TreeGrafter"/>
</dbReference>
<dbReference type="SUPFAM" id="SSF48726">
    <property type="entry name" value="Immunoglobulin"/>
    <property type="match status" value="1"/>
</dbReference>
<dbReference type="eggNOG" id="ENOG502S7MA">
    <property type="taxonomic scope" value="Eukaryota"/>
</dbReference>
<dbReference type="Gene3D" id="2.60.40.10">
    <property type="entry name" value="Immunoglobulins"/>
    <property type="match status" value="1"/>
</dbReference>
<evidence type="ECO:0000313" key="5">
    <source>
        <dbReference type="EMBL" id="ELK12398.1"/>
    </source>
</evidence>
<name>L5KP54_PTEAL</name>
<keyword evidence="4" id="KW-1133">Transmembrane helix</keyword>
<keyword evidence="6" id="KW-1185">Reference proteome</keyword>
<dbReference type="InParanoid" id="L5KP54"/>
<dbReference type="AlphaFoldDB" id="L5KP54"/>
<dbReference type="EMBL" id="KB030661">
    <property type="protein sequence ID" value="ELK12398.1"/>
    <property type="molecule type" value="Genomic_DNA"/>
</dbReference>
<dbReference type="InterPro" id="IPR050671">
    <property type="entry name" value="CD300_family_receptors"/>
</dbReference>
<dbReference type="STRING" id="9402.L5KP54"/>
<sequence length="126" mass="13882">MDEGRVSIRDNQKDRLITVTMKELKRDDQDTYWCGISRVGTDRGVSIKVIIVPEGTVLPTAENLLSGTTNGHRNMSSGPSSGSHIRTHYVLLVFVKVPILLILVGAVLWLKEPPSDPQRALGTAYL</sequence>